<proteinExistence type="predicted"/>
<gene>
    <name evidence="1" type="ORF">K3G42_001353</name>
</gene>
<keyword evidence="2" id="KW-1185">Reference proteome</keyword>
<accession>A0ACB8EYK0</accession>
<sequence>MSVHPVRFMGQRVLNQDGAWKPLESSVVLTSVSMYRNLQDPQSPRESSLKLELDGKKSSEVDRWGEAGSPTEPIPHKDLHHQLSFIPTSGRLLKSESEDSGVEMASSDHSPSTPVDSEKSFTLDCVDGFQPSASTTVVSHDSSANAGQQVEPDPSQDRPYHRNLSVSKKLAQVVQRSQKHRLPSRSSRQLGQRSRSHLDLEGLKAYCAQSPVSVDDVVGTACGENCRANSGCNTPLEQHTEAMVQNEPSLTMPGQGLQYLEHICQMLEKIAQLQRANQQLQYQHKLMECRLRAQEPENDGLSEETPEESRLTGAEPLPASQAATEMEESPNSRSPYYPHHFRARSASDTHVVLSPAHHLENRPESSEKATAHFSSSPSLIDQPDGGSCTLPPGMKLKNEYSHWGKVKVLINRIKRKSVRANEQTPFGEAAPSSRWSRVDDVPGKQELHPRRRFLPSLGAKKCQSKHFPMR</sequence>
<reference evidence="1" key="1">
    <citation type="submission" date="2021-08" db="EMBL/GenBank/DDBJ databases">
        <title>The first chromosome-level gecko genome reveals the dynamic sex chromosomes of Neotropical dwarf geckos (Sphaerodactylidae: Sphaerodactylus).</title>
        <authorList>
            <person name="Pinto B.J."/>
            <person name="Keating S.E."/>
            <person name="Gamble T."/>
        </authorList>
    </citation>
    <scope>NUCLEOTIDE SEQUENCE</scope>
    <source>
        <strain evidence="1">TG3544</strain>
    </source>
</reference>
<name>A0ACB8EYK0_9SAUR</name>
<dbReference type="Proteomes" id="UP000827872">
    <property type="component" value="Linkage Group LG12"/>
</dbReference>
<evidence type="ECO:0000313" key="1">
    <source>
        <dbReference type="EMBL" id="KAH7997543.1"/>
    </source>
</evidence>
<organism evidence="1 2">
    <name type="scientific">Sphaerodactylus townsendi</name>
    <dbReference type="NCBI Taxonomy" id="933632"/>
    <lineage>
        <taxon>Eukaryota</taxon>
        <taxon>Metazoa</taxon>
        <taxon>Chordata</taxon>
        <taxon>Craniata</taxon>
        <taxon>Vertebrata</taxon>
        <taxon>Euteleostomi</taxon>
        <taxon>Lepidosauria</taxon>
        <taxon>Squamata</taxon>
        <taxon>Bifurcata</taxon>
        <taxon>Gekkota</taxon>
        <taxon>Sphaerodactylidae</taxon>
        <taxon>Sphaerodactylus</taxon>
    </lineage>
</organism>
<protein>
    <submittedName>
        <fullName evidence="1">Uncharacterized protein</fullName>
    </submittedName>
</protein>
<evidence type="ECO:0000313" key="2">
    <source>
        <dbReference type="Proteomes" id="UP000827872"/>
    </source>
</evidence>
<comment type="caution">
    <text evidence="1">The sequence shown here is derived from an EMBL/GenBank/DDBJ whole genome shotgun (WGS) entry which is preliminary data.</text>
</comment>
<dbReference type="EMBL" id="CM037625">
    <property type="protein sequence ID" value="KAH7997543.1"/>
    <property type="molecule type" value="Genomic_DNA"/>
</dbReference>